<protein>
    <submittedName>
        <fullName evidence="1">TIGR04255 family protein</fullName>
    </submittedName>
</protein>
<organism evidence="1 2">
    <name type="scientific">Spirosoma endophyticum</name>
    <dbReference type="NCBI Taxonomy" id="662367"/>
    <lineage>
        <taxon>Bacteria</taxon>
        <taxon>Pseudomonadati</taxon>
        <taxon>Bacteroidota</taxon>
        <taxon>Cytophagia</taxon>
        <taxon>Cytophagales</taxon>
        <taxon>Cytophagaceae</taxon>
        <taxon>Spirosoma</taxon>
    </lineage>
</organism>
<dbReference type="Proteomes" id="UP000198598">
    <property type="component" value="Unassembled WGS sequence"/>
</dbReference>
<proteinExistence type="predicted"/>
<name>A0A1I2H5N1_9BACT</name>
<keyword evidence="2" id="KW-1185">Reference proteome</keyword>
<evidence type="ECO:0000313" key="2">
    <source>
        <dbReference type="Proteomes" id="UP000198598"/>
    </source>
</evidence>
<dbReference type="InterPro" id="IPR026349">
    <property type="entry name" value="CHP04255"/>
</dbReference>
<accession>A0A1I2H5N1</accession>
<dbReference type="EMBL" id="FOLQ01000038">
    <property type="protein sequence ID" value="SFF24992.1"/>
    <property type="molecule type" value="Genomic_DNA"/>
</dbReference>
<gene>
    <name evidence="1" type="ORF">SAMN05216167_13821</name>
</gene>
<dbReference type="NCBIfam" id="TIGR04255">
    <property type="entry name" value="sporadTIGR04255"/>
    <property type="match status" value="1"/>
</dbReference>
<dbReference type="STRING" id="662367.SAMN05216167_13821"/>
<evidence type="ECO:0000313" key="1">
    <source>
        <dbReference type="EMBL" id="SFF24992.1"/>
    </source>
</evidence>
<reference evidence="1 2" key="1">
    <citation type="submission" date="2016-10" db="EMBL/GenBank/DDBJ databases">
        <authorList>
            <person name="de Groot N.N."/>
        </authorList>
    </citation>
    <scope>NUCLEOTIDE SEQUENCE [LARGE SCALE GENOMIC DNA]</scope>
    <source>
        <strain evidence="1 2">DSM 26130</strain>
    </source>
</reference>
<dbReference type="AlphaFoldDB" id="A0A1I2H5N1"/>
<sequence>MLKEDRPSENSSLDTSNNIVFKNEMFLVAIDKKSMIFENVKNYQLWGNYFAFIKNVINSISDQDIQSSVERVGIRYISFFAKTDKVTMILKKPFLMVEDEIGEITDSSFYGNFTFQRNLYRCSIQIGNKIQFPGESDVKEGCVIDLDVSISDNLPRFKTTALFDIIDSLHDEEKGLFVAVMSEDFLNSLTIKY</sequence>